<name>A0A1S7SF60_AGRTU</name>
<dbReference type="RefSeq" id="WP_280174112.1">
    <property type="nucleotide sequence ID" value="NZ_LT009733.1"/>
</dbReference>
<proteinExistence type="predicted"/>
<evidence type="ECO:0000313" key="2">
    <source>
        <dbReference type="Proteomes" id="UP000191897"/>
    </source>
</evidence>
<protein>
    <submittedName>
        <fullName evidence="1">PilT protein domain protein</fullName>
    </submittedName>
</protein>
<sequence>MPEDVAYLALALNRSVPLATLDRKLAAAARKEEVSVPGPFAHGD</sequence>
<dbReference type="EMBL" id="FBWC01000042">
    <property type="protein sequence ID" value="CUX68171.1"/>
    <property type="molecule type" value="Genomic_DNA"/>
</dbReference>
<dbReference type="Gene3D" id="3.40.50.1010">
    <property type="entry name" value="5'-nuclease"/>
    <property type="match status" value="1"/>
</dbReference>
<evidence type="ECO:0000313" key="1">
    <source>
        <dbReference type="EMBL" id="CUX68171.1"/>
    </source>
</evidence>
<organism evidence="1 2">
    <name type="scientific">Agrobacterium tumefaciens str. Kerr 14</name>
    <dbReference type="NCBI Taxonomy" id="1183424"/>
    <lineage>
        <taxon>Bacteria</taxon>
        <taxon>Pseudomonadati</taxon>
        <taxon>Pseudomonadota</taxon>
        <taxon>Alphaproteobacteria</taxon>
        <taxon>Hyphomicrobiales</taxon>
        <taxon>Rhizobiaceae</taxon>
        <taxon>Rhizobium/Agrobacterium group</taxon>
        <taxon>Agrobacterium</taxon>
        <taxon>Agrobacterium tumefaciens complex</taxon>
    </lineage>
</organism>
<dbReference type="SUPFAM" id="SSF88723">
    <property type="entry name" value="PIN domain-like"/>
    <property type="match status" value="1"/>
</dbReference>
<dbReference type="InterPro" id="IPR029060">
    <property type="entry name" value="PIN-like_dom_sf"/>
</dbReference>
<dbReference type="Proteomes" id="UP000191897">
    <property type="component" value="Unassembled WGS sequence"/>
</dbReference>
<gene>
    <name evidence="1" type="ORF">AGR4C_pb30100</name>
</gene>
<dbReference type="AlphaFoldDB" id="A0A1S7SF60"/>
<accession>A0A1S7SF60</accession>
<reference evidence="1 2" key="1">
    <citation type="submission" date="2016-01" db="EMBL/GenBank/DDBJ databases">
        <authorList>
            <person name="Oliw E.H."/>
        </authorList>
    </citation>
    <scope>NUCLEOTIDE SEQUENCE [LARGE SCALE GENOMIC DNA]</scope>
    <source>
        <strain evidence="1 2">Kerr 14</strain>
    </source>
</reference>